<keyword evidence="5" id="KW-0862">Zinc</keyword>
<evidence type="ECO:0000313" key="10">
    <source>
        <dbReference type="Proteomes" id="UP000006671"/>
    </source>
</evidence>
<dbReference type="STRING" id="5762.D2VDC3"/>
<dbReference type="GeneID" id="8857067"/>
<evidence type="ECO:0000259" key="8">
    <source>
        <dbReference type="PROSITE" id="PS51981"/>
    </source>
</evidence>
<evidence type="ECO:0000256" key="2">
    <source>
        <dbReference type="ARBA" id="ARBA00022490"/>
    </source>
</evidence>
<dbReference type="InterPro" id="IPR031248">
    <property type="entry name" value="RNF213"/>
</dbReference>
<dbReference type="InParanoid" id="D2VDC3"/>
<reference evidence="9 10" key="1">
    <citation type="journal article" date="2010" name="Cell">
        <title>The genome of Naegleria gruberi illuminates early eukaryotic versatility.</title>
        <authorList>
            <person name="Fritz-Laylin L.K."/>
            <person name="Prochnik S.E."/>
            <person name="Ginger M.L."/>
            <person name="Dacks J.B."/>
            <person name="Carpenter M.L."/>
            <person name="Field M.C."/>
            <person name="Kuo A."/>
            <person name="Paredez A."/>
            <person name="Chapman J."/>
            <person name="Pham J."/>
            <person name="Shu S."/>
            <person name="Neupane R."/>
            <person name="Cipriano M."/>
            <person name="Mancuso J."/>
            <person name="Tu H."/>
            <person name="Salamov A."/>
            <person name="Lindquist E."/>
            <person name="Shapiro H."/>
            <person name="Lucas S."/>
            <person name="Grigoriev I.V."/>
            <person name="Cande W.Z."/>
            <person name="Fulton C."/>
            <person name="Rokhsar D.S."/>
            <person name="Dawson S.C."/>
        </authorList>
    </citation>
    <scope>NUCLEOTIDE SEQUENCE [LARGE SCALE GENOMIC DNA]</scope>
    <source>
        <strain evidence="9 10">NEG-M</strain>
    </source>
</reference>
<dbReference type="PROSITE" id="PS51981">
    <property type="entry name" value="ZF_RZ"/>
    <property type="match status" value="1"/>
</dbReference>
<dbReference type="GO" id="GO:0004842">
    <property type="term" value="F:ubiquitin-protein transferase activity"/>
    <property type="evidence" value="ECO:0007669"/>
    <property type="project" value="InterPro"/>
</dbReference>
<dbReference type="Pfam" id="PF20173">
    <property type="entry name" value="ZnF_RZ-type"/>
    <property type="match status" value="1"/>
</dbReference>
<comment type="subcellular location">
    <subcellularLocation>
        <location evidence="1">Cytoplasm</location>
    </subcellularLocation>
</comment>
<dbReference type="GO" id="GO:0008270">
    <property type="term" value="F:zinc ion binding"/>
    <property type="evidence" value="ECO:0007669"/>
    <property type="project" value="UniProtKB-KW"/>
</dbReference>
<feature type="compositionally biased region" description="Basic and acidic residues" evidence="7">
    <location>
        <begin position="14"/>
        <end position="27"/>
    </location>
</feature>
<dbReference type="Proteomes" id="UP000006671">
    <property type="component" value="Unassembled WGS sequence"/>
</dbReference>
<feature type="compositionally biased region" description="Polar residues" evidence="7">
    <location>
        <begin position="111"/>
        <end position="121"/>
    </location>
</feature>
<feature type="compositionally biased region" description="Polar residues" evidence="7">
    <location>
        <begin position="38"/>
        <end position="51"/>
    </location>
</feature>
<keyword evidence="2" id="KW-0963">Cytoplasm</keyword>
<evidence type="ECO:0000256" key="7">
    <source>
        <dbReference type="SAM" id="MobiDB-lite"/>
    </source>
</evidence>
<keyword evidence="6" id="KW-0391">Immunity</keyword>
<evidence type="ECO:0000256" key="6">
    <source>
        <dbReference type="ARBA" id="ARBA00022859"/>
    </source>
</evidence>
<dbReference type="PANTHER" id="PTHR22605:SF1">
    <property type="entry name" value="RZ-TYPE DOMAIN-CONTAINING PROTEIN"/>
    <property type="match status" value="1"/>
</dbReference>
<evidence type="ECO:0000256" key="3">
    <source>
        <dbReference type="ARBA" id="ARBA00022723"/>
    </source>
</evidence>
<keyword evidence="10" id="KW-1185">Reference proteome</keyword>
<keyword evidence="3" id="KW-0479">Metal-binding</keyword>
<dbReference type="RefSeq" id="XP_002677863.1">
    <property type="nucleotide sequence ID" value="XM_002677817.1"/>
</dbReference>
<dbReference type="GO" id="GO:0005737">
    <property type="term" value="C:cytoplasm"/>
    <property type="evidence" value="ECO:0007669"/>
    <property type="project" value="UniProtKB-SubCell"/>
</dbReference>
<feature type="region of interest" description="Disordered" evidence="7">
    <location>
        <begin position="86"/>
        <end position="172"/>
    </location>
</feature>
<feature type="region of interest" description="Disordered" evidence="7">
    <location>
        <begin position="1"/>
        <end position="55"/>
    </location>
</feature>
<organism evidence="10">
    <name type="scientific">Naegleria gruberi</name>
    <name type="common">Amoeba</name>
    <dbReference type="NCBI Taxonomy" id="5762"/>
    <lineage>
        <taxon>Eukaryota</taxon>
        <taxon>Discoba</taxon>
        <taxon>Heterolobosea</taxon>
        <taxon>Tetramitia</taxon>
        <taxon>Eutetramitia</taxon>
        <taxon>Vahlkampfiidae</taxon>
        <taxon>Naegleria</taxon>
    </lineage>
</organism>
<dbReference type="SUPFAM" id="SSF52540">
    <property type="entry name" value="P-loop containing nucleoside triphosphate hydrolases"/>
    <property type="match status" value="2"/>
</dbReference>
<dbReference type="EMBL" id="GG738864">
    <property type="protein sequence ID" value="EFC45119.1"/>
    <property type="molecule type" value="Genomic_DNA"/>
</dbReference>
<feature type="region of interest" description="Disordered" evidence="7">
    <location>
        <begin position="195"/>
        <end position="250"/>
    </location>
</feature>
<feature type="compositionally biased region" description="Polar residues" evidence="7">
    <location>
        <begin position="129"/>
        <end position="141"/>
    </location>
</feature>
<feature type="compositionally biased region" description="Low complexity" evidence="7">
    <location>
        <begin position="142"/>
        <end position="154"/>
    </location>
</feature>
<dbReference type="InterPro" id="IPR027417">
    <property type="entry name" value="P-loop_NTPase"/>
</dbReference>
<dbReference type="KEGG" id="ngr:NAEGRDRAFT_79490"/>
<feature type="compositionally biased region" description="Low complexity" evidence="7">
    <location>
        <begin position="238"/>
        <end position="250"/>
    </location>
</feature>
<dbReference type="SMART" id="SM00382">
    <property type="entry name" value="AAA"/>
    <property type="match status" value="2"/>
</dbReference>
<dbReference type="OrthoDB" id="442676at2759"/>
<feature type="compositionally biased region" description="Polar residues" evidence="7">
    <location>
        <begin position="222"/>
        <end position="231"/>
    </location>
</feature>
<evidence type="ECO:0000313" key="9">
    <source>
        <dbReference type="EMBL" id="EFC45119.1"/>
    </source>
</evidence>
<feature type="domain" description="RZ-type" evidence="8">
    <location>
        <begin position="4208"/>
        <end position="4280"/>
    </location>
</feature>
<dbReference type="OMA" id="REHAYMP"/>
<feature type="compositionally biased region" description="Polar residues" evidence="7">
    <location>
        <begin position="155"/>
        <end position="168"/>
    </location>
</feature>
<dbReference type="InterPro" id="IPR003593">
    <property type="entry name" value="AAA+_ATPase"/>
</dbReference>
<keyword evidence="4" id="KW-0863">Zinc-finger</keyword>
<name>D2VDC3_NAEGR</name>
<evidence type="ECO:0000256" key="5">
    <source>
        <dbReference type="ARBA" id="ARBA00022833"/>
    </source>
</evidence>
<evidence type="ECO:0000256" key="1">
    <source>
        <dbReference type="ARBA" id="ARBA00004496"/>
    </source>
</evidence>
<dbReference type="GO" id="GO:0016887">
    <property type="term" value="F:ATP hydrolysis activity"/>
    <property type="evidence" value="ECO:0007669"/>
    <property type="project" value="InterPro"/>
</dbReference>
<proteinExistence type="predicted"/>
<evidence type="ECO:0000256" key="4">
    <source>
        <dbReference type="ARBA" id="ARBA00022771"/>
    </source>
</evidence>
<dbReference type="InterPro" id="IPR046439">
    <property type="entry name" value="ZF_RZ_dom"/>
</dbReference>
<gene>
    <name evidence="9" type="ORF">NAEGRDRAFT_79490</name>
</gene>
<dbReference type="VEuPathDB" id="AmoebaDB:NAEGRDRAFT_79490"/>
<protein>
    <recommendedName>
        <fullName evidence="8">RZ-type domain-containing protein</fullName>
    </recommendedName>
</protein>
<dbReference type="GO" id="GO:0002376">
    <property type="term" value="P:immune system process"/>
    <property type="evidence" value="ECO:0007669"/>
    <property type="project" value="UniProtKB-KW"/>
</dbReference>
<dbReference type="Gene3D" id="3.40.50.300">
    <property type="entry name" value="P-loop containing nucleotide triphosphate hydrolases"/>
    <property type="match status" value="1"/>
</dbReference>
<dbReference type="PANTHER" id="PTHR22605">
    <property type="entry name" value="RZ-TYPE DOMAIN-CONTAINING PROTEIN"/>
    <property type="match status" value="1"/>
</dbReference>
<sequence>MLSDQDYQKHKRRKEEEEKKRKEREDESSLPSSSSNSTPQQYEHQTLNNNIVIIDGDDTDSNDAVIITSPTIQEQQTAKFGFLVNSQEDNNNSSSSPHVTGSSNKKRKTTSHSPLTTNISPIKQEEDMSSTVPPNQQEQTANNNMVMMDNNNSNEKPSTPKQGTTTTNSDEDDVIMIESNEATLSPSLLHKMQGSLKIEESQQQEQTNTSASTTTIPSSSELSDNNDTSSKPSEENDQQQQQEGTNNNNTVLLNSVKTITENTGVRIVVHAFIPPQYTDDLQPALRYSYKEITGSGKNKKEEVKKVDIPLGHTPVEGLDIWFCVVKLPLQVDFVSFKIIVRDESKAIHTDKEVRSITLPKYTTPAVHHIYINFNPKSEKRQGILDMFKTKLSMTETFLTELFTPSKIDTGDLLPSDTENNVFENLIRINRKRIQIFHSRLDGFMQSMAHLSDLNFYTKIHIKQNYTSTNRHNLKSPYVYEDTKKFLLSLPEKIIQDKTDFELKLIMTLVFFEKIYSISGHNDKKNFDEMIDLLKELDVYTLNTIFHHILKKEAEKSTPINLIRDSFRNSIQALINVFSATTNDKRKFSYWIMAAPFISLELKFHGSTSPLDMLIMQSDKKRFDTEFATLTSIVEEKRALISNRSHVVSGTDIGIIFSTIFKMASSLNDINCILTLTSDMQSNEGRFRSFTTQLCEFISNMDSWEDSDFDSFTYLLENHSYVLSSTSMLASYFKNKALSEVSHYHSENILKHLLMFLENEEFVANNKEKDLISLSKLIANFFSTLFGKKKSSYNLFKKSVYSMKDIVAFYSKLAESLSKTCMNDYQLIIIESISNNSSFTSSGSDPYSRITSLIEICEEFELDERATLGNILAQLTLDTVKSLGVSNKVINKLLDTVSRFYADSIDITIDVVSKKVLMYIIETLSEGSSMTIEILFKHHLLWSRLFQLNDIFTDKKLIEGVQLVDKFSQQINNHTIALNDLRIILRDDNQDRFVSLATYSGVSVISKNTLIDIDFQVQYFETLLKQCHDFCNHYCQHDNVNNEFRLLLEKIEAEIQNNAVFSSINSSFNNFAFLKELPTLQHLCKSELFLQFWNETIDQMVESLVTETESTSKIIFTINDLKSRVYPQVVQKWLQLYNNLNMKTISFLELQTLFSDNTEEETFQDMLFLKRTCQSTDNMLDGDATQFHLINENNQSYIQWSREHAQLISSFLTIVKQKEYIPMIVSILSKFNSNFSTSVFTDSYYVKIEKIHKYILEKWESGNLFDIVDMVNEAKSALQHLGKNELLLIEFLNESDDLLNWLWQHNDSSQFNELIRVCREVTDDAIILQSFASLTSAREYLYELVYPSRKFTSCESFLRAINTANLNKDDTEIQRRLTDCKVIRSNLENVKQVFKEKTRSPSVTAVLKLLEIISGATISVTTINSISEDNYIICNVKGKITHLSDLIDIRTTVLNTTIPNELKEKHINLDAAIDTFCKLVNILSSMKRTLIELGINGSMIVDNYEFTITLNVDNLEYLLFQFMEEEKRLSEMNSNWKLTIKNIRLEYNLLNYFNMRELRKLIKWLDMIKEGNSIVGERVYSMLKIIDNNLTLQQYKSFEKEWIDYDIMVDDDIQLISLGSCLNSHFNLIEDSHEQIDFLPSSDLGMSTMNVEKNNSKQNLIVIACQNDQEVESIVYSLYAVKSILPQVEEVLMCRPNTDFEDIELVVRRWSKSEHKKQIFTLANIQHLDYTLQCKVVDMLKNYLQTSTTLATLAIVSSTQQQRIINAFSNFRFDGSPLSSEDLKDSLLQIAKPGKFSSGVNVYTSPMAGCGKSHTIFERSHIEKKKLVYISLRESVNITELINQLNEKTRNSQPVTLHFNIAPNVDTIVNSILFELIVIGSLRDHQCNVYHRRPIDSIAIEIPNQVGNRTLVRSVPFCKYLPRVECIVSAHTLSIERKYEIGTNGSVMVSNNRKLKYVCSLLLAHQNGVFVNNNGTDFVNFTPNMDNMNKEECLTILTRYCNAGGQISYALINNFVEFTFEFFENMMDYEVLRFLPSLDPGFATLPQSIVGMILEMSKDFAIRQLVFNFNTDNPSLEEYSNRFSSIRKWEESSHPVIIFTKETFQCNGFNVISLDQSSVNRFFPEHLRALLHEQGININFDFKKTVEEKGQRAAELEGLKFLQMISGSFSLDEEMGEIMKIMLISKLDETDYVLTQDNLMKMIAIIYRFKSNLPVILHGESGGGKTYLISHLCKFLDYQLYRMTLHGGNTEQDIFNFLNNIVIEANSHAMATYVAFIDECNTCSAMAIVKEVVCDGLLNGVKIPENVKIVAALNPYRLKNEKAKQLEQSIQSQTGIIYKHPSFANIPDPLENLVYRVHPLPDSFVDHLYDFGSLSDGVERLYIGSMLRQSLKKYLKADENGKITNETVRQAVNFFESLIHASQVFIRQTMHEESSVSLRDVRRCIQVFYWLVEEYHNPTSVFRDVLNLDHHHGNEIFNTHNKHFKNYVMLSLSFAFYSRLNRQERSGYLRYLSKECPTIVPSEFEKLLTKYQTKLTEQMNISEGIALNEALTENIFVLFLALVNHIPLLIQGYPGTCKSLAVDLISKSMRGKASNNKQLQHLPDINIFAFQCSPLSEAKSIAQTFRAARQYAKESSGSSSLSVVLLDEIGLAADSPKLPLKILHQELENTAEISVVSISNYSLDSSKMNRMCVLYRSTPSAKDLKDTAKGIMRFHKSFKLQSYLEPIATSYLELYKNQRIKQFFGLRDFYNLVKFLYRIINNKMTYHGRPIEFEKSLVLSVLRNFGGIPSEDMDNVLKIFERNTGIKFTEYEKPNSCNLLRLNLKDSADARHLLVLTNNNSALNLLFDYEILSLSSTIVLFGSDFPDEKNDNFSLSLQLQKIKLAMSEGNTVVLVHCDSLYESLYDLLNQHYVVVENKKFSRLAFGNSSVTCPVHDNFRIIIIAEASDAYTKLAIPFLNRMEKHVILRDDMMNEDNTNLHSQLSAFVEKLMAQLNEKEISKVFIGSHKETLKSLVQSIEPKDSMVDEEITEQMDIAFDKLLWNMTPEAVIKSKNERIMKHYFEGQEHSSLPSFLNNVFTDIQKWQDKFGGIQAIVTTFSSLLSEVELLIRDHVTVVKEKQVHLQFLELHDMKTSSDLNTELDHFFASNHKESMLVLLCDPVAASTRRIHYAQYTCESKRNTFNAAGTGNIRHVIFLVNLSRIPTESSKYSFDFDRRWNYVFIDDVSNSEQQQGFPELFELVNTPFSNLINNTLSVEQIILENLHNSLSRIVYPFPRSSSQIQSQLSMLRKWLSQSSRYSARFTKLIREKVIDIVKHSIKNDEQWYLQVINNDKNILQICGTLRSAIHYFISRIVFMAFSSILSVMDRYNNLQLLDQENDSETPQLWLDVFEYDVHSKLFESAAFSMNQSGYVNILQGTSKHFDAKFPFSFIFATVANSFRVNHLVDQFSREDLEKHFEFTLPRFVKYHADIGDECIVDDDIDMNDEGSDKILLPNDLVSGYINDYHYLFGSKNCNMLPSENDQLVLIHELISKDRLPDQYYSLLDSQISYWNNEKRVKIYFQVFDSLKDKNVLEKFLNSIPSCRTIAEMDMLLCELVIVHFNPEYHITLESDPVENNTWVRNVRNMTASMTRLLDLLKDPLMSAEVNVDVAEKCSSLSHQWKCIKFFAHFLKDLVISTENLIDSDITKKYWEKLNGSGTSHFYQPNALVEFLQTLTDINKKCTREESSEDFECFICLSVPDPDSIRTTVCCKRYICYDCADEFCQYQKKSKQCGWCQKELDNDETVDTYTIPCSNILKEVEDISQKETLFIEKSTKLIETFITMFCVERGISDMLIRDIISYICENKKFLSEHKLLKFILSDSMKSSIIRALFSLKRKDPNQFDHVAAYFEENLKVLHTQSKNVDFPIAVSINQILEDEAEFYSQDEEGKINLEYILQTLSRNGFSLALGNDFVGFLNNTSIAKVAVKYFVKLLLNNKLFDQKSAKKLVDSVGNLFTQSENLMLYFLRELTSVVGLSETRDIINNSQLLGSIKFIQQWKEKEDVASFLKDSVLSLSNPFLNLPLYEQISKSISEIRLSNTDTLFTKLYTFHRERNSLHLFLAGVLVVVLEEVTLSNKMGTRKFENLKTWVDRNQQYFQLLGGISIHPLLSQLITNKVSNFANINPETLMTQIQQLRCIIHLMFMIFTNSQSLGFFSACLLSPQNLLNNMFPTMNDDVMSGLSSITNGRIYQCPSGHLYIITECGRAATTGRCPECGQEIGGSNHNLLNTNREYFANDQSAPTNLCRRNATEESGPADVYLSQRSLSPIEVRFIRLVMSGLLFASSSFLGKDCAMIINTRYANPRDVSSFFFEHFINDWNILSRLLSKNDEQVSIIVHNLITRMTLSNVVLDNQLMVKTSRENFERLLSETILQGALKSDKIMQEVENMIRNHQTSVEGRNNHKNEKLSHAIQFTEIADRDVVKLQPSLFMKLENITFDHFSNTFKQSKNDYPILSTVIEEIVSLQALQYLPDIFKMYVEVCKRCDKKLRKEQTIEQNIGQFINDIQDPIERENLAIHFDGFARAWNMVFKYVEMYECLVIPEQMKTIRMGLDKPLVFILPHEKDESIFGIALTHYLIGIHNKFVKLTNSAETDVRVISSSDLDTSLAFKFSLKEDLMPFVRDHCRRPISFKSTDSIKYDFEFIQQHVVDHFLSGKPLVEIKIKMIELMGELRASGAKERFTNLKKTNKNSKKEGSDKFTDEERITILNELGGINGRSDRCVKCFRMVEMAIHFIQANTVSVSSLSSNILEKPLVQYLEKDLMMTGARQLFGASLSSMIRIKHLDNLWELLESHLTVDSFSSVHANYRKELSKDLEQILLTKVAPKIDLKVFLSALKEAIQTHLTEPYSDMNQDLKQWLSYLPIPDNFVQGTGEHANSELETISDFTWFKHVPDNLFTLAMALEVFKTLETLVKQ</sequence>
<accession>D2VDC3</accession>
<feature type="compositionally biased region" description="Low complexity" evidence="7">
    <location>
        <begin position="201"/>
        <end position="221"/>
    </location>
</feature>